<dbReference type="EMBL" id="AMZH03018614">
    <property type="protein sequence ID" value="RRT41394.1"/>
    <property type="molecule type" value="Genomic_DNA"/>
</dbReference>
<evidence type="ECO:0000313" key="2">
    <source>
        <dbReference type="Proteomes" id="UP000287651"/>
    </source>
</evidence>
<gene>
    <name evidence="1" type="ORF">B296_00045848</name>
</gene>
<protein>
    <submittedName>
        <fullName evidence="1">Uncharacterized protein</fullName>
    </submittedName>
</protein>
<comment type="caution">
    <text evidence="1">The sequence shown here is derived from an EMBL/GenBank/DDBJ whole genome shotgun (WGS) entry which is preliminary data.</text>
</comment>
<dbReference type="Proteomes" id="UP000287651">
    <property type="component" value="Unassembled WGS sequence"/>
</dbReference>
<name>A0A426XPK5_ENSVE</name>
<organism evidence="1 2">
    <name type="scientific">Ensete ventricosum</name>
    <name type="common">Abyssinian banana</name>
    <name type="synonym">Musa ensete</name>
    <dbReference type="NCBI Taxonomy" id="4639"/>
    <lineage>
        <taxon>Eukaryota</taxon>
        <taxon>Viridiplantae</taxon>
        <taxon>Streptophyta</taxon>
        <taxon>Embryophyta</taxon>
        <taxon>Tracheophyta</taxon>
        <taxon>Spermatophyta</taxon>
        <taxon>Magnoliopsida</taxon>
        <taxon>Liliopsida</taxon>
        <taxon>Zingiberales</taxon>
        <taxon>Musaceae</taxon>
        <taxon>Ensete</taxon>
    </lineage>
</organism>
<dbReference type="AlphaFoldDB" id="A0A426XPK5"/>
<evidence type="ECO:0000313" key="1">
    <source>
        <dbReference type="EMBL" id="RRT41394.1"/>
    </source>
</evidence>
<sequence>MVEAMDTLGDTAFLLLLDRAKQRNDSGSKATREAIETTLLASSSSSKIARRRGGGTESWAESLQSYAPLVSLSSPLSCRVGEREGRERHLIEPQLVTWANRHVN</sequence>
<reference evidence="1 2" key="1">
    <citation type="journal article" date="2014" name="Agronomy (Basel)">
        <title>A Draft Genome Sequence for Ensete ventricosum, the Drought-Tolerant Tree Against Hunger.</title>
        <authorList>
            <person name="Harrison J."/>
            <person name="Moore K.A."/>
            <person name="Paszkiewicz K."/>
            <person name="Jones T."/>
            <person name="Grant M."/>
            <person name="Ambacheew D."/>
            <person name="Muzemil S."/>
            <person name="Studholme D.J."/>
        </authorList>
    </citation>
    <scope>NUCLEOTIDE SEQUENCE [LARGE SCALE GENOMIC DNA]</scope>
</reference>
<proteinExistence type="predicted"/>
<accession>A0A426XPK5</accession>